<sequence>MIKIEKMKRGRDDEKITEPMFPRLHVNDTEKGGPRAPPRNKMALYEQLSIPSQRFNQGVLLLNHQNNASNLGNGLERNFHSPLHIRPSMPIHQGEKILPHRSEGSSLNNSLVQLEQGKKVGDEDDFIVPVFVQTGTEQYCSETQNGIDSGKLSPFCPTYSSCSIKHQNDCDKDPNLITSPGLNLRQEVRRENEEDPNLRVPSHSVKSTTDMSTREKIEGLLKESNAAPVQEYHDCPITNINNSDDDACLQQETGFVEPVRDVDKGNVPRPRSITHSGGNDSGPYEPDNGSEYCGDQNMSLQMGNVDKSDDVSETSMVDSISEFDISPDDVVGIIGQKHFWKARRAIVNQQRVFAVQVFELHRLIKVQQLISGSPHLLLEHGTFLGKPSLKGPPAKKLSSKYIVKPPSHIAKCKDDSKKSNHKMERSAENTVGKTSLSSVKNGSQPSCYGPYIGNSLPAPVATDNKMGPWCINQSPGHQWLIPIVSPSEGLVFKPYPGPGFMGTAYGGSGPFSQVPLTGNLMNSAYGFPGHPCHQGIGNPPGTPPVGYTYFPTYGMAAMHPAMSGSSVEQVNQSAGPGSHGQTHLSGAGANFNMQHQTSHEPNKKDGVISQVAKFQATKDRELQGTEGSRASSHHDRPRGVGTSCTSEGRDALPPFPIASVVLEAAPQPHEVDQSTRVIKVVPHNPRSATESAARIFQSIQEERKQYDSV</sequence>
<name>A0A8T1N650_CARIL</name>
<organism evidence="2 3">
    <name type="scientific">Carya illinoinensis</name>
    <name type="common">Pecan</name>
    <dbReference type="NCBI Taxonomy" id="32201"/>
    <lineage>
        <taxon>Eukaryota</taxon>
        <taxon>Viridiplantae</taxon>
        <taxon>Streptophyta</taxon>
        <taxon>Embryophyta</taxon>
        <taxon>Tracheophyta</taxon>
        <taxon>Spermatophyta</taxon>
        <taxon>Magnoliopsida</taxon>
        <taxon>eudicotyledons</taxon>
        <taxon>Gunneridae</taxon>
        <taxon>Pentapetalae</taxon>
        <taxon>rosids</taxon>
        <taxon>fabids</taxon>
        <taxon>Fagales</taxon>
        <taxon>Juglandaceae</taxon>
        <taxon>Carya</taxon>
    </lineage>
</organism>
<dbReference type="AlphaFoldDB" id="A0A8T1N650"/>
<protein>
    <recommendedName>
        <fullName evidence="4">EARLY FLOWERING 3</fullName>
    </recommendedName>
</protein>
<comment type="caution">
    <text evidence="2">The sequence shown here is derived from an EMBL/GenBank/DDBJ whole genome shotgun (WGS) entry which is preliminary data.</text>
</comment>
<feature type="compositionally biased region" description="Basic and acidic residues" evidence="1">
    <location>
        <begin position="412"/>
        <end position="427"/>
    </location>
</feature>
<dbReference type="GO" id="GO:2000028">
    <property type="term" value="P:regulation of photoperiodism, flowering"/>
    <property type="evidence" value="ECO:0007669"/>
    <property type="project" value="InterPro"/>
</dbReference>
<feature type="region of interest" description="Disordered" evidence="1">
    <location>
        <begin position="564"/>
        <end position="650"/>
    </location>
</feature>
<proteinExistence type="predicted"/>
<evidence type="ECO:0000313" key="3">
    <source>
        <dbReference type="Proteomes" id="UP000811609"/>
    </source>
</evidence>
<gene>
    <name evidence="2" type="ORF">CIPAW_16G030600</name>
</gene>
<dbReference type="EMBL" id="CM031824">
    <property type="protein sequence ID" value="KAG6624494.1"/>
    <property type="molecule type" value="Genomic_DNA"/>
</dbReference>
<evidence type="ECO:0000256" key="1">
    <source>
        <dbReference type="SAM" id="MobiDB-lite"/>
    </source>
</evidence>
<feature type="region of interest" description="Disordered" evidence="1">
    <location>
        <begin position="412"/>
        <end position="439"/>
    </location>
</feature>
<evidence type="ECO:0000313" key="2">
    <source>
        <dbReference type="EMBL" id="KAG6624494.1"/>
    </source>
</evidence>
<feature type="compositionally biased region" description="Polar residues" evidence="1">
    <location>
        <begin position="428"/>
        <end position="439"/>
    </location>
</feature>
<dbReference type="PANTHER" id="PTHR34281">
    <property type="entry name" value="PROTEIN EARLY FLOWERING 3"/>
    <property type="match status" value="1"/>
</dbReference>
<feature type="region of interest" description="Disordered" evidence="1">
    <location>
        <begin position="190"/>
        <end position="213"/>
    </location>
</feature>
<dbReference type="PANTHER" id="PTHR34281:SF2">
    <property type="entry name" value="PROTEIN EARLY FLOWERING 3"/>
    <property type="match status" value="1"/>
</dbReference>
<feature type="compositionally biased region" description="Basic and acidic residues" evidence="1">
    <location>
        <begin position="597"/>
        <end position="606"/>
    </location>
</feature>
<keyword evidence="3" id="KW-1185">Reference proteome</keyword>
<reference evidence="2" key="1">
    <citation type="submission" date="2020-12" db="EMBL/GenBank/DDBJ databases">
        <title>WGS assembly of Carya illinoinensis cv. Pawnee.</title>
        <authorList>
            <person name="Platts A."/>
            <person name="Shu S."/>
            <person name="Wright S."/>
            <person name="Barry K."/>
            <person name="Edger P."/>
            <person name="Pires J.C."/>
            <person name="Schmutz J."/>
        </authorList>
    </citation>
    <scope>NUCLEOTIDE SEQUENCE</scope>
    <source>
        <tissue evidence="2">Leaf</tissue>
    </source>
</reference>
<dbReference type="Proteomes" id="UP000811609">
    <property type="component" value="Chromosome 16"/>
</dbReference>
<accession>A0A8T1N650</accession>
<feature type="compositionally biased region" description="Polar residues" evidence="1">
    <location>
        <begin position="564"/>
        <end position="584"/>
    </location>
</feature>
<dbReference type="InterPro" id="IPR039319">
    <property type="entry name" value="ELF3-like"/>
</dbReference>
<evidence type="ECO:0008006" key="4">
    <source>
        <dbReference type="Google" id="ProtNLM"/>
    </source>
</evidence>
<feature type="region of interest" description="Disordered" evidence="1">
    <location>
        <begin position="260"/>
        <end position="302"/>
    </location>
</feature>